<gene>
    <name evidence="1" type="ORF">TEMA_14630</name>
</gene>
<organism evidence="1 2">
    <name type="scientific">Terrisporobacter mayombei</name>
    <dbReference type="NCBI Taxonomy" id="1541"/>
    <lineage>
        <taxon>Bacteria</taxon>
        <taxon>Bacillati</taxon>
        <taxon>Bacillota</taxon>
        <taxon>Clostridia</taxon>
        <taxon>Peptostreptococcales</taxon>
        <taxon>Peptostreptococcaceae</taxon>
        <taxon>Terrisporobacter</taxon>
    </lineage>
</organism>
<keyword evidence="2" id="KW-1185">Reference proteome</keyword>
<evidence type="ECO:0000313" key="2">
    <source>
        <dbReference type="Proteomes" id="UP001235030"/>
    </source>
</evidence>
<accession>A0ABY9Q1P2</accession>
<name>A0ABY9Q1P2_9FIRM</name>
<evidence type="ECO:0000313" key="1">
    <source>
        <dbReference type="EMBL" id="WMT81131.1"/>
    </source>
</evidence>
<dbReference type="EMBL" id="CP101637">
    <property type="protein sequence ID" value="WMT81131.1"/>
    <property type="molecule type" value="Genomic_DNA"/>
</dbReference>
<dbReference type="RefSeq" id="WP_228103317.1">
    <property type="nucleotide sequence ID" value="NZ_CP101637.1"/>
</dbReference>
<reference evidence="1 2" key="1">
    <citation type="submission" date="2022-07" db="EMBL/GenBank/DDBJ databases">
        <title>Genome sequence of Terrisporobacter mayombei DSM6539.</title>
        <authorList>
            <person name="Boeer T."/>
            <person name="Bengelsdorf F.R."/>
            <person name="Daniel R."/>
            <person name="Poehlein A."/>
        </authorList>
    </citation>
    <scope>NUCLEOTIDE SEQUENCE [LARGE SCALE GENOMIC DNA]</scope>
    <source>
        <strain evidence="1 2">DSM 6539</strain>
    </source>
</reference>
<proteinExistence type="predicted"/>
<dbReference type="Proteomes" id="UP001235030">
    <property type="component" value="Chromosome"/>
</dbReference>
<sequence>MKKKLLVVLGLLFMFMSFFHLSFSRTYHHFFSESTDLSKENVSGIYLGESINNDNVKSKYGYINKLSQDNVKYNYYYLNEKMEVATEKYDDKIIRFVVNDKNISSDKDIKIGDDKVKIIKCYGRNYYKRVEQGTNILGYVDRKNNTSLEFWMYDDKIMFFRLGYNYME</sequence>
<protein>
    <submittedName>
        <fullName evidence="1">Uncharacterized protein</fullName>
    </submittedName>
</protein>